<proteinExistence type="predicted"/>
<dbReference type="VEuPathDB" id="FungiDB:JI435_081510"/>
<evidence type="ECO:0000313" key="2">
    <source>
        <dbReference type="EMBL" id="QRC92790.1"/>
    </source>
</evidence>
<feature type="region of interest" description="Disordered" evidence="1">
    <location>
        <begin position="1"/>
        <end position="79"/>
    </location>
</feature>
<protein>
    <submittedName>
        <fullName evidence="2">Uncharacterized protein</fullName>
    </submittedName>
</protein>
<evidence type="ECO:0000313" key="3">
    <source>
        <dbReference type="Proteomes" id="UP000663193"/>
    </source>
</evidence>
<evidence type="ECO:0000256" key="1">
    <source>
        <dbReference type="SAM" id="MobiDB-lite"/>
    </source>
</evidence>
<gene>
    <name evidence="2" type="ORF">JI435_081510</name>
</gene>
<dbReference type="EMBL" id="CP069024">
    <property type="protein sequence ID" value="QRC92790.1"/>
    <property type="molecule type" value="Genomic_DNA"/>
</dbReference>
<name>A0A7U2HUX8_PHANO</name>
<accession>A0A7U2HUX8</accession>
<feature type="compositionally biased region" description="Pro residues" evidence="1">
    <location>
        <begin position="13"/>
        <end position="22"/>
    </location>
</feature>
<reference evidence="3" key="1">
    <citation type="journal article" date="2021" name="BMC Genomics">
        <title>Chromosome-level genome assembly and manually-curated proteome of model necrotroph Parastagonospora nodorum Sn15 reveals a genome-wide trove of candidate effector homologs, and redundancy of virulence-related functions within an accessory chromosome.</title>
        <authorList>
            <person name="Bertazzoni S."/>
            <person name="Jones D.A.B."/>
            <person name="Phan H.T."/>
            <person name="Tan K.-C."/>
            <person name="Hane J.K."/>
        </authorList>
    </citation>
    <scope>NUCLEOTIDE SEQUENCE [LARGE SCALE GENOMIC DNA]</scope>
    <source>
        <strain evidence="3">SN15 / ATCC MYA-4574 / FGSC 10173)</strain>
    </source>
</reference>
<organism evidence="2 3">
    <name type="scientific">Phaeosphaeria nodorum (strain SN15 / ATCC MYA-4574 / FGSC 10173)</name>
    <name type="common">Glume blotch fungus</name>
    <name type="synonym">Parastagonospora nodorum</name>
    <dbReference type="NCBI Taxonomy" id="321614"/>
    <lineage>
        <taxon>Eukaryota</taxon>
        <taxon>Fungi</taxon>
        <taxon>Dikarya</taxon>
        <taxon>Ascomycota</taxon>
        <taxon>Pezizomycotina</taxon>
        <taxon>Dothideomycetes</taxon>
        <taxon>Pleosporomycetidae</taxon>
        <taxon>Pleosporales</taxon>
        <taxon>Pleosporineae</taxon>
        <taxon>Phaeosphaeriaceae</taxon>
        <taxon>Parastagonospora</taxon>
    </lineage>
</organism>
<keyword evidence="3" id="KW-1185">Reference proteome</keyword>
<dbReference type="Proteomes" id="UP000663193">
    <property type="component" value="Chromosome 2"/>
</dbReference>
<sequence length="121" mass="13387">MPQIPSHYSLPPTQLPSPPLVPPTSSSPLKPPDSHKQHRTPSSHHPSAFAFPPHLALQHSHHAPQSLPRPRSACGKQPFCSKTHQYRSSLVLHLRLVSTNTRSIMHGIINPRTSILTGHRP</sequence>
<dbReference type="AlphaFoldDB" id="A0A7U2HUX8"/>